<dbReference type="Proteomes" id="UP000248889">
    <property type="component" value="Unassembled WGS sequence"/>
</dbReference>
<gene>
    <name evidence="1" type="ORF">DN069_08080</name>
</gene>
<dbReference type="EMBL" id="QKYN01000032">
    <property type="protein sequence ID" value="RAG86161.1"/>
    <property type="molecule type" value="Genomic_DNA"/>
</dbReference>
<dbReference type="GO" id="GO:0005975">
    <property type="term" value="P:carbohydrate metabolic process"/>
    <property type="evidence" value="ECO:0007669"/>
    <property type="project" value="UniProtKB-ARBA"/>
</dbReference>
<reference evidence="1 2" key="1">
    <citation type="submission" date="2018-06" db="EMBL/GenBank/DDBJ databases">
        <title>Streptacidiphilus pinicola sp. nov., isolated from pine grove soil.</title>
        <authorList>
            <person name="Roh S.G."/>
            <person name="Park S."/>
            <person name="Kim M.-K."/>
            <person name="Yun B.-R."/>
            <person name="Park J."/>
            <person name="Kim M.J."/>
            <person name="Kim Y.S."/>
            <person name="Kim S.B."/>
        </authorList>
    </citation>
    <scope>NUCLEOTIDE SEQUENCE [LARGE SCALE GENOMIC DNA]</scope>
    <source>
        <strain evidence="1 2">MMS16-CNU450</strain>
    </source>
</reference>
<dbReference type="AlphaFoldDB" id="A0A2X0ISC9"/>
<dbReference type="Pfam" id="PF05345">
    <property type="entry name" value="He_PIG"/>
    <property type="match status" value="1"/>
</dbReference>
<protein>
    <submittedName>
        <fullName evidence="1">Uncharacterized protein</fullName>
    </submittedName>
</protein>
<dbReference type="InterPro" id="IPR013783">
    <property type="entry name" value="Ig-like_fold"/>
</dbReference>
<dbReference type="Gene3D" id="2.60.120.260">
    <property type="entry name" value="Galactose-binding domain-like"/>
    <property type="match status" value="1"/>
</dbReference>
<dbReference type="CDD" id="cd11304">
    <property type="entry name" value="Cadherin_repeat"/>
    <property type="match status" value="1"/>
</dbReference>
<dbReference type="InterPro" id="IPR015919">
    <property type="entry name" value="Cadherin-like_sf"/>
</dbReference>
<dbReference type="GO" id="GO:0005509">
    <property type="term" value="F:calcium ion binding"/>
    <property type="evidence" value="ECO:0007669"/>
    <property type="project" value="InterPro"/>
</dbReference>
<dbReference type="GO" id="GO:0016020">
    <property type="term" value="C:membrane"/>
    <property type="evidence" value="ECO:0007669"/>
    <property type="project" value="InterPro"/>
</dbReference>
<dbReference type="InterPro" id="IPR013320">
    <property type="entry name" value="ConA-like_dom_sf"/>
</dbReference>
<organism evidence="1 2">
    <name type="scientific">Streptacidiphilus pinicola</name>
    <dbReference type="NCBI Taxonomy" id="2219663"/>
    <lineage>
        <taxon>Bacteria</taxon>
        <taxon>Bacillati</taxon>
        <taxon>Actinomycetota</taxon>
        <taxon>Actinomycetes</taxon>
        <taxon>Kitasatosporales</taxon>
        <taxon>Streptomycetaceae</taxon>
        <taxon>Streptacidiphilus</taxon>
    </lineage>
</organism>
<comment type="caution">
    <text evidence="1">The sequence shown here is derived from an EMBL/GenBank/DDBJ whole genome shotgun (WGS) entry which is preliminary data.</text>
</comment>
<evidence type="ECO:0000313" key="2">
    <source>
        <dbReference type="Proteomes" id="UP000248889"/>
    </source>
</evidence>
<dbReference type="SUPFAM" id="SSF49899">
    <property type="entry name" value="Concanavalin A-like lectins/glucanases"/>
    <property type="match status" value="1"/>
</dbReference>
<dbReference type="Gene3D" id="2.60.40.10">
    <property type="entry name" value="Immunoglobulins"/>
    <property type="match status" value="1"/>
</dbReference>
<evidence type="ECO:0000313" key="1">
    <source>
        <dbReference type="EMBL" id="RAG86161.1"/>
    </source>
</evidence>
<dbReference type="OrthoDB" id="151889at2"/>
<accession>A0A2X0ISC9</accession>
<proteinExistence type="predicted"/>
<name>A0A2X0ISC9_9ACTN</name>
<sequence>MDMGATCGVDFLNSGSAGTLDGWTITLGHEWHEMMSDSYTTTGWANPGTNGGTKNYENSDECAWIKGGQPGGVANVSFGTYGTYAEQASWSNDTNSCAISHAILTHGGSTANTVTVTNPGNQSSKVGGSVSLQVQATDSASGQTLTYSATGLPAGLSINSSTGLITGSPTAAATSSVTVTVKDGTGATGSTSFSWTTTAATGGCTAAQLVGNGGFENGTAPWTGTTGSIVASSLYGIPAHSGSYASILDDYGYAATDTLAQTVSIPATCTNAAFSFWRYITTAESALGAADTLKVQVLNASGTVLATLHTYSNLDADNQWDQASYSLSQFAGQTVTLKFTGTETDTYGGSTAFALDDVALNVS</sequence>
<dbReference type="SUPFAM" id="SSF49313">
    <property type="entry name" value="Cadherin-like"/>
    <property type="match status" value="1"/>
</dbReference>
<keyword evidence="2" id="KW-1185">Reference proteome</keyword>